<feature type="domain" description="Knr4/Smi1-like" evidence="1">
    <location>
        <begin position="24"/>
        <end position="164"/>
    </location>
</feature>
<dbReference type="Proteomes" id="UP001178322">
    <property type="component" value="Chromosome"/>
</dbReference>
<dbReference type="PROSITE" id="PS51450">
    <property type="entry name" value="LRR"/>
    <property type="match status" value="1"/>
</dbReference>
<dbReference type="Pfam" id="PF09346">
    <property type="entry name" value="SMI1_KNR4"/>
    <property type="match status" value="1"/>
</dbReference>
<dbReference type="InterPro" id="IPR018958">
    <property type="entry name" value="Knr4/Smi1-like_dom"/>
</dbReference>
<dbReference type="AlphaFoldDB" id="A0AAX3WSJ7"/>
<sequence length="511" mass="59310">MIKLTMEKLKIQLDQIFSPFLNPPASEEEIQRVENEMAIKFPDDVRELYLIHNGEREDGPGLFFGLPFLPLNDVLQEWHVWKQLEDEFAMEGSSYSVPTGYIKERYINRFWIPISKDFGGNNIGIDVDPDHQGRIGQVINFGRDEEVKYVIATQLSDFLEFIAETIFQGNYQIEQEEDYLYWNYKNSTHFLDALKSLELPVLHPESQTFKEETAKWMQDLDSGWKEIIQEEYSNPENFIKRKQLYLIGKKLTHIKPLQFCTEVKELILTSNELTDITPLKNMLSLKKLYLVKNPLIDLTPLQNLEHLQELNINDTQVFDITPLVSISQLKNLEMDQTDVKDFSILQQCQALESLSISIVNKEQLRQITQISTLKQLDIHQLKNIEEVDLLQLGHLENLQVITFENCYLKNLDCLSSSRQLREIILKNTILEDGTAIGALKNLKCLKLDGTTIENLKVIAKSSSLQIFTGSFEQFNYLKDLFHQAIDFSTIVGGMTAEEQKVWHQYLNTHKV</sequence>
<dbReference type="InterPro" id="IPR051873">
    <property type="entry name" value="KNR4/SMI1_regulator"/>
</dbReference>
<dbReference type="SUPFAM" id="SSF160631">
    <property type="entry name" value="SMI1/KNR4-like"/>
    <property type="match status" value="1"/>
</dbReference>
<accession>A0AAX3WSJ7</accession>
<gene>
    <name evidence="2" type="ORF">QNH24_16555</name>
</gene>
<evidence type="ECO:0000259" key="1">
    <source>
        <dbReference type="SMART" id="SM00860"/>
    </source>
</evidence>
<dbReference type="SUPFAM" id="SSF52058">
    <property type="entry name" value="L domain-like"/>
    <property type="match status" value="1"/>
</dbReference>
<dbReference type="InterPro" id="IPR032675">
    <property type="entry name" value="LRR_dom_sf"/>
</dbReference>
<dbReference type="EMBL" id="CP126101">
    <property type="protein sequence ID" value="WHY49933.1"/>
    <property type="molecule type" value="Genomic_DNA"/>
</dbReference>
<dbReference type="InterPro" id="IPR037883">
    <property type="entry name" value="Knr4/Smi1-like_sf"/>
</dbReference>
<evidence type="ECO:0000313" key="2">
    <source>
        <dbReference type="EMBL" id="WHY49933.1"/>
    </source>
</evidence>
<reference evidence="2" key="1">
    <citation type="submission" date="2023-05" db="EMBL/GenBank/DDBJ databases">
        <title>Comparative genomics of Bacillaceae isolates and their secondary metabolite potential.</title>
        <authorList>
            <person name="Song L."/>
            <person name="Nielsen L.J."/>
            <person name="Mohite O."/>
            <person name="Xu X."/>
            <person name="Weber T."/>
            <person name="Kovacs A.T."/>
        </authorList>
    </citation>
    <scope>NUCLEOTIDE SEQUENCE</scope>
    <source>
        <strain evidence="2">LY1</strain>
    </source>
</reference>
<dbReference type="PANTHER" id="PTHR47432:SF1">
    <property type="entry name" value="CELL WALL ASSEMBLY REGULATOR SMI1"/>
    <property type="match status" value="1"/>
</dbReference>
<proteinExistence type="predicted"/>
<dbReference type="Gene3D" id="3.40.1580.10">
    <property type="entry name" value="SMI1/KNR4-like"/>
    <property type="match status" value="1"/>
</dbReference>
<evidence type="ECO:0000313" key="3">
    <source>
        <dbReference type="Proteomes" id="UP001178322"/>
    </source>
</evidence>
<dbReference type="SMART" id="SM00860">
    <property type="entry name" value="SMI1_KNR4"/>
    <property type="match status" value="1"/>
</dbReference>
<dbReference type="Gene3D" id="3.80.10.10">
    <property type="entry name" value="Ribonuclease Inhibitor"/>
    <property type="match status" value="1"/>
</dbReference>
<organism evidence="2 3">
    <name type="scientific">Lysinibacillus pakistanensis</name>
    <dbReference type="NCBI Taxonomy" id="759811"/>
    <lineage>
        <taxon>Bacteria</taxon>
        <taxon>Bacillati</taxon>
        <taxon>Bacillota</taxon>
        <taxon>Bacilli</taxon>
        <taxon>Bacillales</taxon>
        <taxon>Bacillaceae</taxon>
        <taxon>Lysinibacillus</taxon>
    </lineage>
</organism>
<dbReference type="RefSeq" id="WP_283868648.1">
    <property type="nucleotide sequence ID" value="NZ_CP126101.1"/>
</dbReference>
<dbReference type="GO" id="GO:0043332">
    <property type="term" value="C:mating projection tip"/>
    <property type="evidence" value="ECO:0007669"/>
    <property type="project" value="TreeGrafter"/>
</dbReference>
<protein>
    <submittedName>
        <fullName evidence="2">SMI1/KNR4 family protein</fullName>
    </submittedName>
</protein>
<dbReference type="InterPro" id="IPR001611">
    <property type="entry name" value="Leu-rich_rpt"/>
</dbReference>
<dbReference type="PANTHER" id="PTHR47432">
    <property type="entry name" value="CELL WALL ASSEMBLY REGULATOR SMI1"/>
    <property type="match status" value="1"/>
</dbReference>
<name>A0AAX3WSJ7_9BACI</name>